<dbReference type="SUPFAM" id="SSF52266">
    <property type="entry name" value="SGNH hydrolase"/>
    <property type="match status" value="1"/>
</dbReference>
<evidence type="ECO:0000259" key="10">
    <source>
        <dbReference type="Pfam" id="PF19040"/>
    </source>
</evidence>
<dbReference type="GO" id="GO:0016788">
    <property type="term" value="F:hydrolase activity, acting on ester bonds"/>
    <property type="evidence" value="ECO:0007669"/>
    <property type="project" value="UniProtKB-ARBA"/>
</dbReference>
<keyword evidence="4 8" id="KW-0812">Transmembrane</keyword>
<dbReference type="GO" id="GO:0016747">
    <property type="term" value="F:acyltransferase activity, transferring groups other than amino-acyl groups"/>
    <property type="evidence" value="ECO:0007669"/>
    <property type="project" value="InterPro"/>
</dbReference>
<evidence type="ECO:0000256" key="3">
    <source>
        <dbReference type="ARBA" id="ARBA00022679"/>
    </source>
</evidence>
<evidence type="ECO:0000313" key="12">
    <source>
        <dbReference type="Proteomes" id="UP000018851"/>
    </source>
</evidence>
<dbReference type="PANTHER" id="PTHR23028:SF53">
    <property type="entry name" value="ACYL_TRANSF_3 DOMAIN-CONTAINING PROTEIN"/>
    <property type="match status" value="1"/>
</dbReference>
<feature type="transmembrane region" description="Helical" evidence="8">
    <location>
        <begin position="306"/>
        <end position="328"/>
    </location>
</feature>
<dbReference type="InterPro" id="IPR050879">
    <property type="entry name" value="Acyltransferase_3"/>
</dbReference>
<protein>
    <recommendedName>
        <fullName evidence="13">Acyltransferase</fullName>
    </recommendedName>
</protein>
<feature type="transmembrane region" description="Helical" evidence="8">
    <location>
        <begin position="243"/>
        <end position="262"/>
    </location>
</feature>
<evidence type="ECO:0000256" key="7">
    <source>
        <dbReference type="ARBA" id="ARBA00023315"/>
    </source>
</evidence>
<feature type="transmembrane region" description="Helical" evidence="8">
    <location>
        <begin position="12"/>
        <end position="41"/>
    </location>
</feature>
<keyword evidence="7" id="KW-0012">Acyltransferase</keyword>
<feature type="transmembrane region" description="Helical" evidence="8">
    <location>
        <begin position="161"/>
        <end position="181"/>
    </location>
</feature>
<dbReference type="EMBL" id="CP006644">
    <property type="protein sequence ID" value="AHE56441.1"/>
    <property type="molecule type" value="Genomic_DNA"/>
</dbReference>
<dbReference type="eggNOG" id="COG1835">
    <property type="taxonomic scope" value="Bacteria"/>
</dbReference>
<dbReference type="Gene3D" id="3.40.50.1110">
    <property type="entry name" value="SGNH hydrolase"/>
    <property type="match status" value="1"/>
</dbReference>
<keyword evidence="5 8" id="KW-1133">Transmembrane helix</keyword>
<reference evidence="11 12" key="1">
    <citation type="submission" date="2013-07" db="EMBL/GenBank/DDBJ databases">
        <title>Completed genome of Sphingomonas sanxanigenens NX02.</title>
        <authorList>
            <person name="Ma T."/>
            <person name="Huang H."/>
            <person name="Wu M."/>
            <person name="Li X."/>
            <person name="Li G."/>
        </authorList>
    </citation>
    <scope>NUCLEOTIDE SEQUENCE [LARGE SCALE GENOMIC DNA]</scope>
    <source>
        <strain evidence="11 12">NX02</strain>
    </source>
</reference>
<dbReference type="Pfam" id="PF01757">
    <property type="entry name" value="Acyl_transf_3"/>
    <property type="match status" value="1"/>
</dbReference>
<feature type="transmembrane region" description="Helical" evidence="8">
    <location>
        <begin position="187"/>
        <end position="210"/>
    </location>
</feature>
<feature type="transmembrane region" description="Helical" evidence="8">
    <location>
        <begin position="72"/>
        <end position="91"/>
    </location>
</feature>
<dbReference type="GO" id="GO:0009103">
    <property type="term" value="P:lipopolysaccharide biosynthetic process"/>
    <property type="evidence" value="ECO:0007669"/>
    <property type="project" value="TreeGrafter"/>
</dbReference>
<feature type="transmembrane region" description="Helical" evidence="8">
    <location>
        <begin position="282"/>
        <end position="300"/>
    </location>
</feature>
<evidence type="ECO:0000313" key="11">
    <source>
        <dbReference type="EMBL" id="AHE56441.1"/>
    </source>
</evidence>
<proteinExistence type="predicted"/>
<keyword evidence="12" id="KW-1185">Reference proteome</keyword>
<dbReference type="GO" id="GO:0005886">
    <property type="term" value="C:plasma membrane"/>
    <property type="evidence" value="ECO:0007669"/>
    <property type="project" value="UniProtKB-SubCell"/>
</dbReference>
<dbReference type="OrthoDB" id="9796461at2"/>
<feature type="domain" description="Acyltransferase 3" evidence="9">
    <location>
        <begin position="5"/>
        <end position="320"/>
    </location>
</feature>
<dbReference type="RefSeq" id="WP_025294552.1">
    <property type="nucleotide sequence ID" value="NZ_CP006644.1"/>
</dbReference>
<dbReference type="AlphaFoldDB" id="W0AH46"/>
<evidence type="ECO:0000256" key="4">
    <source>
        <dbReference type="ARBA" id="ARBA00022692"/>
    </source>
</evidence>
<dbReference type="Proteomes" id="UP000018851">
    <property type="component" value="Chromosome"/>
</dbReference>
<sequence length="652" mass="71132">MKYRADIDGLRTFAVVPVVLFHAGLSGFSGGFVGVDIFFVISGYLITRSLLEDIGHGGLSIPAFYERRILRLYPALFFTLFSTFAAAWLLFPPIDFYLYAKSLVATVFFASNILFFTEANYFDGSAELKPLLHTWSLAVEEQFYIVFPLVLAFISRFMNRWRGAAIAVIGLVSLAISVWATSNAPTFNFYLPITRAWELLLGSALAIGAVPELRSAAARNALALLGLLLIVVPVWLYSSDTPFPGLSALAPTLGATLLIHSAQDTVVGRMLSLKPIVYVGRISYSLYLWHWPIIVFTRFYELQHLGPIATFGVIAGSFVMAAISLHFVEAPFRRKNRFTRRQVFLAAAAGSGLLVLLGGAVVLTRGMEFRNPAAARFTRGVAGDLARFHAAPCLRTDGRVPGPGECLLGAPGRPSVVLWGDSHAAQLAPSLDVLARQRGFTVQQVTKAGCAPIQAASYTPYSELRRDCPTFGHAALERILADPAIRVVVMAGRWDMLAAGHIRAVTLGGAETVEQSQRLASESLATTARLLNARGIRVIVVDQIPLPEVNPFVCVRAAVYNGLDPARCDTFEARHSHDVQERISRTILDRVAKVGGNTSILDMRDALCSGTTCRARLNGQLLYMDDVHLSRLGSDVVAARLRPVLAERLSRN</sequence>
<name>W0AH46_9SPHN</name>
<comment type="subcellular location">
    <subcellularLocation>
        <location evidence="1">Cell membrane</location>
        <topology evidence="1">Multi-pass membrane protein</topology>
    </subcellularLocation>
</comment>
<keyword evidence="3" id="KW-0808">Transferase</keyword>
<dbReference type="HOGENOM" id="CLU_005679_10_4_5"/>
<evidence type="ECO:0000256" key="8">
    <source>
        <dbReference type="SAM" id="Phobius"/>
    </source>
</evidence>
<keyword evidence="2" id="KW-1003">Cell membrane</keyword>
<evidence type="ECO:0008006" key="13">
    <source>
        <dbReference type="Google" id="ProtNLM"/>
    </source>
</evidence>
<feature type="domain" description="SGNH" evidence="10">
    <location>
        <begin position="393"/>
        <end position="643"/>
    </location>
</feature>
<dbReference type="InterPro" id="IPR002656">
    <property type="entry name" value="Acyl_transf_3_dom"/>
</dbReference>
<evidence type="ECO:0000256" key="2">
    <source>
        <dbReference type="ARBA" id="ARBA00022475"/>
    </source>
</evidence>
<dbReference type="InterPro" id="IPR036514">
    <property type="entry name" value="SGNH_hydro_sf"/>
</dbReference>
<gene>
    <name evidence="11" type="ORF">NX02_24165</name>
</gene>
<dbReference type="PANTHER" id="PTHR23028">
    <property type="entry name" value="ACETYLTRANSFERASE"/>
    <property type="match status" value="1"/>
</dbReference>
<evidence type="ECO:0000256" key="1">
    <source>
        <dbReference type="ARBA" id="ARBA00004651"/>
    </source>
</evidence>
<dbReference type="STRING" id="1123269.NX02_24165"/>
<feature type="transmembrane region" description="Helical" evidence="8">
    <location>
        <begin position="134"/>
        <end position="154"/>
    </location>
</feature>
<dbReference type="Pfam" id="PF19040">
    <property type="entry name" value="SGNH"/>
    <property type="match status" value="1"/>
</dbReference>
<organism evidence="11 12">
    <name type="scientific">Sphingomonas sanxanigenens DSM 19645 = NX02</name>
    <dbReference type="NCBI Taxonomy" id="1123269"/>
    <lineage>
        <taxon>Bacteria</taxon>
        <taxon>Pseudomonadati</taxon>
        <taxon>Pseudomonadota</taxon>
        <taxon>Alphaproteobacteria</taxon>
        <taxon>Sphingomonadales</taxon>
        <taxon>Sphingomonadaceae</taxon>
        <taxon>Sphingomonas</taxon>
    </lineage>
</organism>
<evidence type="ECO:0000256" key="6">
    <source>
        <dbReference type="ARBA" id="ARBA00023136"/>
    </source>
</evidence>
<feature type="transmembrane region" description="Helical" evidence="8">
    <location>
        <begin position="343"/>
        <end position="363"/>
    </location>
</feature>
<keyword evidence="6 8" id="KW-0472">Membrane</keyword>
<accession>W0AH46</accession>
<dbReference type="InterPro" id="IPR043968">
    <property type="entry name" value="SGNH"/>
</dbReference>
<evidence type="ECO:0000259" key="9">
    <source>
        <dbReference type="Pfam" id="PF01757"/>
    </source>
</evidence>
<dbReference type="PATRIC" id="fig|1123269.5.peg.4733"/>
<dbReference type="KEGG" id="ssan:NX02_24165"/>
<feature type="transmembrane region" description="Helical" evidence="8">
    <location>
        <begin position="103"/>
        <end position="122"/>
    </location>
</feature>
<feature type="transmembrane region" description="Helical" evidence="8">
    <location>
        <begin position="217"/>
        <end position="237"/>
    </location>
</feature>
<evidence type="ECO:0000256" key="5">
    <source>
        <dbReference type="ARBA" id="ARBA00022989"/>
    </source>
</evidence>